<dbReference type="InterPro" id="IPR043519">
    <property type="entry name" value="NT_sf"/>
</dbReference>
<sequence length="135" mass="15643">MEADWKLALEQFIEDWKIKDFVEAALLTGSYAVGLQTRYSDVDVYIVLSDDVEWRERGNVVIDGTLIEYFANPARQIRHYFEDEFAQNSRATARIIVIGKVLFDRTGIAEVLKAEALEYMKRPFERPDETWNGSS</sequence>
<dbReference type="KEGG" id="ton:TON_1163"/>
<keyword evidence="3" id="KW-1185">Reference proteome</keyword>
<dbReference type="Pfam" id="PF01909">
    <property type="entry name" value="NTP_transf_2"/>
    <property type="match status" value="1"/>
</dbReference>
<dbReference type="EMBL" id="CP000855">
    <property type="protein sequence ID" value="ACJ16651.1"/>
    <property type="molecule type" value="Genomic_DNA"/>
</dbReference>
<dbReference type="GO" id="GO:0016779">
    <property type="term" value="F:nucleotidyltransferase activity"/>
    <property type="evidence" value="ECO:0007669"/>
    <property type="project" value="InterPro"/>
</dbReference>
<protein>
    <submittedName>
        <fullName evidence="2">Nucleotidyltransferase</fullName>
    </submittedName>
</protein>
<dbReference type="RefSeq" id="WP_012572123.1">
    <property type="nucleotide sequence ID" value="NC_011529.1"/>
</dbReference>
<dbReference type="PATRIC" id="fig|523850.10.peg.1170"/>
<proteinExistence type="predicted"/>
<name>B6YX38_THEON</name>
<evidence type="ECO:0000313" key="2">
    <source>
        <dbReference type="EMBL" id="ACJ16651.1"/>
    </source>
</evidence>
<evidence type="ECO:0000259" key="1">
    <source>
        <dbReference type="Pfam" id="PF01909"/>
    </source>
</evidence>
<dbReference type="eggNOG" id="arCOG01204">
    <property type="taxonomic scope" value="Archaea"/>
</dbReference>
<organism evidence="2 3">
    <name type="scientific">Thermococcus onnurineus (strain NA1)</name>
    <dbReference type="NCBI Taxonomy" id="523850"/>
    <lineage>
        <taxon>Archaea</taxon>
        <taxon>Methanobacteriati</taxon>
        <taxon>Methanobacteriota</taxon>
        <taxon>Thermococci</taxon>
        <taxon>Thermococcales</taxon>
        <taxon>Thermococcaceae</taxon>
        <taxon>Thermococcus</taxon>
    </lineage>
</organism>
<dbReference type="InterPro" id="IPR002934">
    <property type="entry name" value="Polymerase_NTP_transf_dom"/>
</dbReference>
<reference evidence="2 3" key="1">
    <citation type="journal article" date="2008" name="J. Bacteriol.">
        <title>The complete genome sequence of Thermococcus onnurineus NA1 reveals a mixed heterotrophic and carboxydotrophic metabolism.</title>
        <authorList>
            <person name="Lee H.S."/>
            <person name="Kang S.G."/>
            <person name="Bae S.S."/>
            <person name="Lim J.K."/>
            <person name="Cho Y."/>
            <person name="Kim Y.J."/>
            <person name="Jeon J.H."/>
            <person name="Cha S.S."/>
            <person name="Kwon K.K."/>
            <person name="Kim H.T."/>
            <person name="Park C.J."/>
            <person name="Lee H.W."/>
            <person name="Kim S.I."/>
            <person name="Chun J."/>
            <person name="Colwell R.R."/>
            <person name="Kim S.J."/>
            <person name="Lee J.H."/>
        </authorList>
    </citation>
    <scope>NUCLEOTIDE SEQUENCE [LARGE SCALE GENOMIC DNA]</scope>
    <source>
        <strain evidence="2 3">NA1</strain>
    </source>
</reference>
<evidence type="ECO:0000313" key="3">
    <source>
        <dbReference type="Proteomes" id="UP000002727"/>
    </source>
</evidence>
<accession>B6YX38</accession>
<dbReference type="GeneID" id="70691891"/>
<dbReference type="HOGENOM" id="CLU_1881179_0_0_2"/>
<dbReference type="STRING" id="523850.TON_1163"/>
<feature type="domain" description="Polymerase nucleotidyl transferase" evidence="1">
    <location>
        <begin position="11"/>
        <end position="57"/>
    </location>
</feature>
<dbReference type="Proteomes" id="UP000002727">
    <property type="component" value="Chromosome"/>
</dbReference>
<dbReference type="SUPFAM" id="SSF81301">
    <property type="entry name" value="Nucleotidyltransferase"/>
    <property type="match status" value="1"/>
</dbReference>
<gene>
    <name evidence="2" type="ordered locus">TON_1163</name>
</gene>
<dbReference type="AlphaFoldDB" id="B6YX38"/>
<dbReference type="Gene3D" id="3.30.460.10">
    <property type="entry name" value="Beta Polymerase, domain 2"/>
    <property type="match status" value="1"/>
</dbReference>